<keyword evidence="7" id="KW-1185">Reference proteome</keyword>
<accession>A0A9N8DTK5</accession>
<evidence type="ECO:0000256" key="4">
    <source>
        <dbReference type="SAM" id="MobiDB-lite"/>
    </source>
</evidence>
<keyword evidence="1" id="KW-0677">Repeat</keyword>
<feature type="repeat" description="PPR" evidence="2">
    <location>
        <begin position="638"/>
        <end position="668"/>
    </location>
</feature>
<dbReference type="PANTHER" id="PTHR47942:SF63">
    <property type="entry name" value="PENTATRICOPEPTIDE REPEAT-CONTAINING PROTEIN"/>
    <property type="match status" value="1"/>
</dbReference>
<evidence type="ECO:0000256" key="3">
    <source>
        <dbReference type="SAM" id="Coils"/>
    </source>
</evidence>
<dbReference type="EMBL" id="CAICTM010000360">
    <property type="protein sequence ID" value="CAB9508788.1"/>
    <property type="molecule type" value="Genomic_DNA"/>
</dbReference>
<protein>
    <submittedName>
        <fullName evidence="6">Pentatricopeptide repeat-containing protein</fullName>
    </submittedName>
</protein>
<dbReference type="InterPro" id="IPR051222">
    <property type="entry name" value="PPR/CCM1_RNA-binding"/>
</dbReference>
<reference evidence="6" key="1">
    <citation type="submission" date="2020-06" db="EMBL/GenBank/DDBJ databases">
        <authorList>
            <consortium name="Plant Systems Biology data submission"/>
        </authorList>
    </citation>
    <scope>NUCLEOTIDE SEQUENCE</scope>
    <source>
        <strain evidence="6">D6</strain>
    </source>
</reference>
<dbReference type="NCBIfam" id="TIGR00756">
    <property type="entry name" value="PPR"/>
    <property type="match status" value="1"/>
</dbReference>
<evidence type="ECO:0000313" key="6">
    <source>
        <dbReference type="EMBL" id="CAB9508788.1"/>
    </source>
</evidence>
<sequence length="1064" mass="120383">MARGSRKQQIIGRTCLLPILVAILCPTAQALVGRPAQHHLSTHHYFGTSGQRYHHYSHLISNDARRRRNAFGVVLQAEREVEYLNSESEGLEQNNNNDEDGGKEEDEEDEEEMISSGEDYGKQSLLEIYARDRKWLEKATDMILDHPLGELTPDDIDNMTTLMAAWVHRRSAEGAIAVERLLKRVVDDMRADNPQIQVNPRMYELAMDAWARSGASGSAERAQQIHDIMAQTYADTGDPTMRPTTNTYNILIAAHGKRGDGLDQAETILQEMIHSGTNTSCFPDTFTFNTLLGAYARSNDTQRAMERAPELMELMQELDIPQNAYTFTALQNVYATSGHSDSAVKALQVLQTMLSMYGEGNVLAKPSIANYNAVLTALSRSHHSKQSAEMAAAILEKMESEWDVRPDRMSYALTILACVRCREDYGIEKAEELLLKMEARAEEDERKRQEVSSAAPPSVVLDAECFNVILTALSKSAAPNATERSIAIMERMKQHAAAGHDGIMPTIRSWNALLNTISRSKADNAGHKAEQIVKHMLESYKNGMPNVQPNAYSFTAVLHGFQRSRDRNAVHRADEVLRWMERLYEDKEIQDPPDVFHYTIVCNLWYRSNLPESPKRVMQILGHMTQRAKQGFPEAKPNVKTYRTILQCLAKSGRPGEAEGLLDSLIRLEERGDERYLDEYTFNSLISALCRSKTKGGGKRAEAILERMLDYSEDRPDCKPDIRSFTNIILHYKISTLPDAPYKAEYLLNRMVSLFKSGYFPDSQPDNFAFETTMNAYSSAKHKDSGITAERMLKQMKDLRENYGLSNNLLIDGSIMRAVLFAWSVSGDEDAGRRAEYHLDYMERKYAAGQRDLKPDTRCYRLVLNAWAKSDSFEKARRALGVLKRMEDQMAKGNDAVHPNVVCHSCVINSCAFTKSSEEVETEAFRIAVTVLDKMLASKDCQPSSLTYGWFIQACGRLRASQDLKEEQVTRAWKLCCEKGLVDGFVIQRMTGATSERLYRELLGPVLEKLDSVNPNATTKEELKHLVTISSLPSEWTRNCNQDDEREKHFPWLSNRLSNRTTNF</sequence>
<dbReference type="Pfam" id="PF13041">
    <property type="entry name" value="PPR_2"/>
    <property type="match status" value="1"/>
</dbReference>
<dbReference type="Gene3D" id="1.25.40.10">
    <property type="entry name" value="Tetratricopeptide repeat domain"/>
    <property type="match status" value="5"/>
</dbReference>
<dbReference type="PROSITE" id="PS51375">
    <property type="entry name" value="PPR"/>
    <property type="match status" value="2"/>
</dbReference>
<feature type="signal peptide" evidence="5">
    <location>
        <begin position="1"/>
        <end position="30"/>
    </location>
</feature>
<comment type="caution">
    <text evidence="6">The sequence shown here is derived from an EMBL/GenBank/DDBJ whole genome shotgun (WGS) entry which is preliminary data.</text>
</comment>
<feature type="repeat" description="PPR" evidence="2">
    <location>
        <begin position="244"/>
        <end position="279"/>
    </location>
</feature>
<feature type="region of interest" description="Disordered" evidence="4">
    <location>
        <begin position="84"/>
        <end position="117"/>
    </location>
</feature>
<dbReference type="InterPro" id="IPR011990">
    <property type="entry name" value="TPR-like_helical_dom_sf"/>
</dbReference>
<feature type="coiled-coil region" evidence="3">
    <location>
        <begin position="427"/>
        <end position="454"/>
    </location>
</feature>
<gene>
    <name evidence="6" type="ORF">SEMRO_361_G126390.1</name>
</gene>
<organism evidence="6 7">
    <name type="scientific">Seminavis robusta</name>
    <dbReference type="NCBI Taxonomy" id="568900"/>
    <lineage>
        <taxon>Eukaryota</taxon>
        <taxon>Sar</taxon>
        <taxon>Stramenopiles</taxon>
        <taxon>Ochrophyta</taxon>
        <taxon>Bacillariophyta</taxon>
        <taxon>Bacillariophyceae</taxon>
        <taxon>Bacillariophycidae</taxon>
        <taxon>Naviculales</taxon>
        <taxon>Naviculaceae</taxon>
        <taxon>Seminavis</taxon>
    </lineage>
</organism>
<evidence type="ECO:0000256" key="1">
    <source>
        <dbReference type="ARBA" id="ARBA00022737"/>
    </source>
</evidence>
<dbReference type="InterPro" id="IPR002885">
    <property type="entry name" value="PPR_rpt"/>
</dbReference>
<evidence type="ECO:0000256" key="5">
    <source>
        <dbReference type="SAM" id="SignalP"/>
    </source>
</evidence>
<feature type="compositionally biased region" description="Acidic residues" evidence="4">
    <location>
        <begin position="97"/>
        <end position="113"/>
    </location>
</feature>
<evidence type="ECO:0000256" key="2">
    <source>
        <dbReference type="PROSITE-ProRule" id="PRU00708"/>
    </source>
</evidence>
<name>A0A9N8DTK5_9STRA</name>
<evidence type="ECO:0000313" key="7">
    <source>
        <dbReference type="Proteomes" id="UP001153069"/>
    </source>
</evidence>
<proteinExistence type="predicted"/>
<dbReference type="Pfam" id="PF01535">
    <property type="entry name" value="PPR"/>
    <property type="match status" value="1"/>
</dbReference>
<dbReference type="OrthoDB" id="185373at2759"/>
<feature type="chain" id="PRO_5040305357" evidence="5">
    <location>
        <begin position="31"/>
        <end position="1064"/>
    </location>
</feature>
<dbReference type="Proteomes" id="UP001153069">
    <property type="component" value="Unassembled WGS sequence"/>
</dbReference>
<dbReference type="PANTHER" id="PTHR47942">
    <property type="entry name" value="TETRATRICOPEPTIDE REPEAT (TPR)-LIKE SUPERFAMILY PROTEIN-RELATED"/>
    <property type="match status" value="1"/>
</dbReference>
<keyword evidence="5" id="KW-0732">Signal</keyword>
<keyword evidence="3" id="KW-0175">Coiled coil</keyword>
<dbReference type="AlphaFoldDB" id="A0A9N8DTK5"/>